<dbReference type="CDD" id="cd00866">
    <property type="entry name" value="PEBP_euk"/>
    <property type="match status" value="1"/>
</dbReference>
<comment type="caution">
    <text evidence="3">The sequence shown here is derived from an EMBL/GenBank/DDBJ whole genome shotgun (WGS) entry which is preliminary data.</text>
</comment>
<dbReference type="STRING" id="321146.A0A139HBC3"/>
<feature type="region of interest" description="Disordered" evidence="1">
    <location>
        <begin position="216"/>
        <end position="246"/>
    </location>
</feature>
<dbReference type="Proteomes" id="UP000070133">
    <property type="component" value="Unassembled WGS sequence"/>
</dbReference>
<dbReference type="InterPro" id="IPR036610">
    <property type="entry name" value="PEBP-like_sf"/>
</dbReference>
<accession>A0A139HBC3</accession>
<evidence type="ECO:0000256" key="2">
    <source>
        <dbReference type="SAM" id="SignalP"/>
    </source>
</evidence>
<dbReference type="EMBL" id="LFZN01000087">
    <property type="protein sequence ID" value="KXS99754.1"/>
    <property type="molecule type" value="Genomic_DNA"/>
</dbReference>
<keyword evidence="4" id="KW-1185">Reference proteome</keyword>
<evidence type="ECO:0000313" key="4">
    <source>
        <dbReference type="Proteomes" id="UP000070133"/>
    </source>
</evidence>
<proteinExistence type="predicted"/>
<evidence type="ECO:0000313" key="3">
    <source>
        <dbReference type="EMBL" id="KXS99754.1"/>
    </source>
</evidence>
<organism evidence="3 4">
    <name type="scientific">Pseudocercospora eumusae</name>
    <dbReference type="NCBI Taxonomy" id="321146"/>
    <lineage>
        <taxon>Eukaryota</taxon>
        <taxon>Fungi</taxon>
        <taxon>Dikarya</taxon>
        <taxon>Ascomycota</taxon>
        <taxon>Pezizomycotina</taxon>
        <taxon>Dothideomycetes</taxon>
        <taxon>Dothideomycetidae</taxon>
        <taxon>Mycosphaerellales</taxon>
        <taxon>Mycosphaerellaceae</taxon>
        <taxon>Pseudocercospora</taxon>
    </lineage>
</organism>
<keyword evidence="2" id="KW-0732">Signal</keyword>
<dbReference type="GO" id="GO:0030414">
    <property type="term" value="F:peptidase inhibitor activity"/>
    <property type="evidence" value="ECO:0007669"/>
    <property type="project" value="TreeGrafter"/>
</dbReference>
<dbReference type="PANTHER" id="PTHR11362:SF148">
    <property type="entry name" value="CARBOXYPEPTIDASE Y INHIBITOR"/>
    <property type="match status" value="1"/>
</dbReference>
<gene>
    <name evidence="3" type="ORF">AC578_10426</name>
</gene>
<reference evidence="3 4" key="1">
    <citation type="submission" date="2015-07" db="EMBL/GenBank/DDBJ databases">
        <title>Comparative genomics of the Sigatoka disease complex on banana suggests a link between parallel evolutionary changes in Pseudocercospora fijiensis and Pseudocercospora eumusae and increased virulence on the banana host.</title>
        <authorList>
            <person name="Chang T.-C."/>
            <person name="Salvucci A."/>
            <person name="Crous P.W."/>
            <person name="Stergiopoulos I."/>
        </authorList>
    </citation>
    <scope>NUCLEOTIDE SEQUENCE [LARGE SCALE GENOMIC DNA]</scope>
    <source>
        <strain evidence="3 4">CBS 114824</strain>
    </source>
</reference>
<dbReference type="GO" id="GO:0030162">
    <property type="term" value="P:regulation of proteolysis"/>
    <property type="evidence" value="ECO:0007669"/>
    <property type="project" value="TreeGrafter"/>
</dbReference>
<dbReference type="OrthoDB" id="2506647at2759"/>
<evidence type="ECO:0000256" key="1">
    <source>
        <dbReference type="SAM" id="MobiDB-lite"/>
    </source>
</evidence>
<dbReference type="Pfam" id="PF01161">
    <property type="entry name" value="PBP"/>
    <property type="match status" value="1"/>
</dbReference>
<feature type="signal peptide" evidence="2">
    <location>
        <begin position="1"/>
        <end position="18"/>
    </location>
</feature>
<dbReference type="SUPFAM" id="SSF49777">
    <property type="entry name" value="PEBP-like"/>
    <property type="match status" value="1"/>
</dbReference>
<dbReference type="InterPro" id="IPR008914">
    <property type="entry name" value="PEBP"/>
</dbReference>
<evidence type="ECO:0008006" key="5">
    <source>
        <dbReference type="Google" id="ProtNLM"/>
    </source>
</evidence>
<dbReference type="AlphaFoldDB" id="A0A139HBC3"/>
<sequence>MKTSITATLALAIAPALAIPPPDFGFPEAPNDTALTAVFTTTNGTVPVTEGALFGINIPEMAPTLSVNTSAYRSLANYSGEYVVLMVDPDASYPEMPNNRFILHWMQANLTQSDNNPATLPLSTVGRQLENTSAPVVEYRRPSPPTNSSAHRYILYAFQQPMNFTIPEQWSGLSNSNRSRFNLTNFINDTMLGTPAAANFFYVSNQTTVPSNFNETSGNSYPDGDGTAVTSGDPYMPTASTAGSSSSSSAGAAMITGVGGLVDITRNHLLFVLATMLGGSNSSSRPQNYGRLCRQSSTISRKLTSVLGRSDRGRRASVQGLLLDKTQKKESPCVQQISFAIDCSFMGSVTCLGIDARNWTFSPGSLAPEGHSRQIFSTDMANL</sequence>
<dbReference type="GO" id="GO:0046578">
    <property type="term" value="P:regulation of Ras protein signal transduction"/>
    <property type="evidence" value="ECO:0007669"/>
    <property type="project" value="TreeGrafter"/>
</dbReference>
<feature type="chain" id="PRO_5007806425" description="Phosphatidylethanolamine-binding protein" evidence="2">
    <location>
        <begin position="19"/>
        <end position="383"/>
    </location>
</feature>
<dbReference type="InterPro" id="IPR035810">
    <property type="entry name" value="PEBP_euk"/>
</dbReference>
<dbReference type="GO" id="GO:0005543">
    <property type="term" value="F:phospholipid binding"/>
    <property type="evidence" value="ECO:0007669"/>
    <property type="project" value="TreeGrafter"/>
</dbReference>
<protein>
    <recommendedName>
        <fullName evidence="5">Phosphatidylethanolamine-binding protein</fullName>
    </recommendedName>
</protein>
<dbReference type="Gene3D" id="3.90.280.10">
    <property type="entry name" value="PEBP-like"/>
    <property type="match status" value="1"/>
</dbReference>
<name>A0A139HBC3_9PEZI</name>
<dbReference type="PANTHER" id="PTHR11362">
    <property type="entry name" value="PHOSPHATIDYLETHANOLAMINE-BINDING PROTEIN"/>
    <property type="match status" value="1"/>
</dbReference>